<dbReference type="GO" id="GO:0046820">
    <property type="term" value="F:4-amino-4-deoxychorismate synthase activity"/>
    <property type="evidence" value="ECO:0007669"/>
    <property type="project" value="UniProtKB-EC"/>
</dbReference>
<gene>
    <name evidence="13" type="primary">pabB</name>
    <name evidence="13" type="ORF">DWX94_02525</name>
</gene>
<dbReference type="EMBL" id="QRVK01000003">
    <property type="protein sequence ID" value="RGS43955.1"/>
    <property type="molecule type" value="Genomic_DNA"/>
</dbReference>
<feature type="domain" description="Anthranilate synthase component I N-terminal" evidence="12">
    <location>
        <begin position="29"/>
        <end position="147"/>
    </location>
</feature>
<evidence type="ECO:0000256" key="9">
    <source>
        <dbReference type="ARBA" id="ARBA00025634"/>
    </source>
</evidence>
<dbReference type="OrthoDB" id="9803598at2"/>
<name>A0A3R6AT60_9FIRM</name>
<dbReference type="Proteomes" id="UP000283295">
    <property type="component" value="Unassembled WGS sequence"/>
</dbReference>
<evidence type="ECO:0000256" key="10">
    <source>
        <dbReference type="ARBA" id="ARBA00047683"/>
    </source>
</evidence>
<comment type="function">
    <text evidence="9">Part of a heterotetrameric complex that catalyzes the two-step biosynthesis of anthranilate, an intermediate in the biosynthesis of L-tryptophan. In the first step, the glutamine-binding beta subunit (TrpG) of anthranilate synthase (AS) provides the glutamine amidotransferase activity which generates ammonia as a substrate that, along with chorismate, is used in the second step, catalyzed by the large alpha subunit of AS (TrpE) to produce anthranilate. In the absence of TrpG, TrpE can synthesize anthranilate directly from chorismate and high concentrations of ammonia.</text>
</comment>
<dbReference type="GO" id="GO:0000162">
    <property type="term" value="P:L-tryptophan biosynthetic process"/>
    <property type="evidence" value="ECO:0007669"/>
    <property type="project" value="TreeGrafter"/>
</dbReference>
<keyword evidence="5 13" id="KW-0808">Transferase</keyword>
<evidence type="ECO:0000256" key="4">
    <source>
        <dbReference type="ARBA" id="ARBA00020653"/>
    </source>
</evidence>
<dbReference type="PANTHER" id="PTHR11236:SF48">
    <property type="entry name" value="ISOCHORISMATE SYNTHASE MENF"/>
    <property type="match status" value="1"/>
</dbReference>
<proteinExistence type="predicted"/>
<evidence type="ECO:0000256" key="1">
    <source>
        <dbReference type="ARBA" id="ARBA00001946"/>
    </source>
</evidence>
<evidence type="ECO:0000256" key="7">
    <source>
        <dbReference type="ARBA" id="ARBA00022842"/>
    </source>
</evidence>
<dbReference type="Pfam" id="PF00425">
    <property type="entry name" value="Chorismate_bind"/>
    <property type="match status" value="1"/>
</dbReference>
<keyword evidence="8" id="KW-0456">Lyase</keyword>
<accession>A0A3R6AT60</accession>
<keyword evidence="7" id="KW-0460">Magnesium</keyword>
<dbReference type="Pfam" id="PF04715">
    <property type="entry name" value="Anth_synt_I_N"/>
    <property type="match status" value="1"/>
</dbReference>
<sequence length="467" mass="52985">MSSMRRVVKKLDRYVCAADVFGIYEDETGIAFLDSSLVNNLGHYSIIGRCPYLRLVKNGDAFEVNGDSEKDITFEEYMRQYLVQHMDKSSEDLPIVSGAIGYVSYDYGMDRMGLDSINEDLVPVPEAVMTFYDCFVVEDCLKKETYLVANGMTGDAQSNIDVMENDIEKYCGRDDRESGNIIDRTSEDVQKRKKYNLNVYEECSREEYEDSIRRLKDYITEGDVYVANLTRHMVVDSDKKPLDVFRDLRVSNPSPFGGYLDLGDYQIVSASPERFMQIKDRRVYTRPIKGTRRRGETDREDEVLRGELEKSQKEKSELLMIVDLERNDLNRVCRPGSVKVTELFSIEEYATVFHQVANVEGMLQDGEDVMSLLTAAFPGGSVTGAPKRRAMEITDELECGKRNVYTGSIGYITLDGKCDFNIVIRTVLYRNGRYYLGVGGGITADSDPGAEYEETRDKAKAILSALQ</sequence>
<evidence type="ECO:0000256" key="2">
    <source>
        <dbReference type="ARBA" id="ARBA00011575"/>
    </source>
</evidence>
<evidence type="ECO:0000313" key="13">
    <source>
        <dbReference type="EMBL" id="RGS43955.1"/>
    </source>
</evidence>
<evidence type="ECO:0000256" key="3">
    <source>
        <dbReference type="ARBA" id="ARBA00013139"/>
    </source>
</evidence>
<keyword evidence="6" id="KW-0479">Metal-binding</keyword>
<dbReference type="Gene3D" id="3.60.120.10">
    <property type="entry name" value="Anthranilate synthase"/>
    <property type="match status" value="1"/>
</dbReference>
<comment type="subunit">
    <text evidence="2">Heterotetramer consisting of two non-identical subunits: a beta subunit (TrpG) and a large alpha subunit (TrpE).</text>
</comment>
<evidence type="ECO:0000259" key="11">
    <source>
        <dbReference type="Pfam" id="PF00425"/>
    </source>
</evidence>
<dbReference type="AlphaFoldDB" id="A0A3R6AT60"/>
<dbReference type="InterPro" id="IPR005801">
    <property type="entry name" value="ADC_synthase"/>
</dbReference>
<keyword evidence="13" id="KW-0032">Aminotransferase</keyword>
<comment type="cofactor">
    <cofactor evidence="1">
        <name>Mg(2+)</name>
        <dbReference type="ChEBI" id="CHEBI:18420"/>
    </cofactor>
</comment>
<dbReference type="GO" id="GO:0004049">
    <property type="term" value="F:anthranilate synthase activity"/>
    <property type="evidence" value="ECO:0007669"/>
    <property type="project" value="UniProtKB-EC"/>
</dbReference>
<reference evidence="13 14" key="1">
    <citation type="submission" date="2018-08" db="EMBL/GenBank/DDBJ databases">
        <title>A genome reference for cultivated species of the human gut microbiota.</title>
        <authorList>
            <person name="Zou Y."/>
            <person name="Xue W."/>
            <person name="Luo G."/>
        </authorList>
    </citation>
    <scope>NUCLEOTIDE SEQUENCE [LARGE SCALE GENOMIC DNA]</scope>
    <source>
        <strain evidence="13 14">AF22-21</strain>
    </source>
</reference>
<dbReference type="EC" id="2.6.1.85" evidence="3"/>
<evidence type="ECO:0000313" key="14">
    <source>
        <dbReference type="Proteomes" id="UP000283295"/>
    </source>
</evidence>
<evidence type="ECO:0000259" key="12">
    <source>
        <dbReference type="Pfam" id="PF04715"/>
    </source>
</evidence>
<dbReference type="GO" id="GO:0046872">
    <property type="term" value="F:metal ion binding"/>
    <property type="evidence" value="ECO:0007669"/>
    <property type="project" value="UniProtKB-KW"/>
</dbReference>
<dbReference type="PANTHER" id="PTHR11236">
    <property type="entry name" value="AMINOBENZOATE/ANTHRANILATE SYNTHASE"/>
    <property type="match status" value="1"/>
</dbReference>
<dbReference type="InterPro" id="IPR006805">
    <property type="entry name" value="Anth_synth_I_N"/>
</dbReference>
<dbReference type="InterPro" id="IPR019999">
    <property type="entry name" value="Anth_synth_I-like"/>
</dbReference>
<dbReference type="GO" id="GO:0009396">
    <property type="term" value="P:folic acid-containing compound biosynthetic process"/>
    <property type="evidence" value="ECO:0007669"/>
    <property type="project" value="InterPro"/>
</dbReference>
<dbReference type="InterPro" id="IPR005802">
    <property type="entry name" value="ADC_synth_comp_1"/>
</dbReference>
<evidence type="ECO:0000256" key="6">
    <source>
        <dbReference type="ARBA" id="ARBA00022723"/>
    </source>
</evidence>
<evidence type="ECO:0000256" key="8">
    <source>
        <dbReference type="ARBA" id="ARBA00023239"/>
    </source>
</evidence>
<dbReference type="PRINTS" id="PR00095">
    <property type="entry name" value="ANTSNTHASEI"/>
</dbReference>
<comment type="catalytic activity">
    <reaction evidence="10">
        <text>chorismate + L-glutamine = anthranilate + pyruvate + L-glutamate + H(+)</text>
        <dbReference type="Rhea" id="RHEA:21732"/>
        <dbReference type="ChEBI" id="CHEBI:15361"/>
        <dbReference type="ChEBI" id="CHEBI:15378"/>
        <dbReference type="ChEBI" id="CHEBI:16567"/>
        <dbReference type="ChEBI" id="CHEBI:29748"/>
        <dbReference type="ChEBI" id="CHEBI:29985"/>
        <dbReference type="ChEBI" id="CHEBI:58359"/>
        <dbReference type="EC" id="4.1.3.27"/>
    </reaction>
</comment>
<dbReference type="SUPFAM" id="SSF56322">
    <property type="entry name" value="ADC synthase"/>
    <property type="match status" value="1"/>
</dbReference>
<organism evidence="13 14">
    <name type="scientific">Coprococcus eutactus</name>
    <dbReference type="NCBI Taxonomy" id="33043"/>
    <lineage>
        <taxon>Bacteria</taxon>
        <taxon>Bacillati</taxon>
        <taxon>Bacillota</taxon>
        <taxon>Clostridia</taxon>
        <taxon>Lachnospirales</taxon>
        <taxon>Lachnospiraceae</taxon>
        <taxon>Coprococcus</taxon>
    </lineage>
</organism>
<protein>
    <recommendedName>
        <fullName evidence="4">Anthranilate synthase component 1</fullName>
        <ecNumber evidence="3">2.6.1.85</ecNumber>
    </recommendedName>
</protein>
<evidence type="ECO:0000256" key="5">
    <source>
        <dbReference type="ARBA" id="ARBA00022679"/>
    </source>
</evidence>
<dbReference type="NCBIfam" id="TIGR00553">
    <property type="entry name" value="pabB"/>
    <property type="match status" value="1"/>
</dbReference>
<dbReference type="InterPro" id="IPR015890">
    <property type="entry name" value="Chorismate_C"/>
</dbReference>
<comment type="caution">
    <text evidence="13">The sequence shown here is derived from an EMBL/GenBank/DDBJ whole genome shotgun (WGS) entry which is preliminary data.</text>
</comment>
<feature type="domain" description="Chorismate-utilising enzyme C-terminal" evidence="11">
    <location>
        <begin position="205"/>
        <end position="458"/>
    </location>
</feature>